<evidence type="ECO:0000313" key="5">
    <source>
        <dbReference type="EMBL" id="WJW66309.1"/>
    </source>
</evidence>
<keyword evidence="1 2" id="KW-0238">DNA-binding</keyword>
<feature type="domain" description="HTH tetR-type" evidence="3">
    <location>
        <begin position="11"/>
        <end position="71"/>
    </location>
</feature>
<dbReference type="PROSITE" id="PS50977">
    <property type="entry name" value="HTH_TETR_2"/>
    <property type="match status" value="1"/>
</dbReference>
<dbReference type="Gene3D" id="1.10.357.10">
    <property type="entry name" value="Tetracycline Repressor, domain 2"/>
    <property type="match status" value="1"/>
</dbReference>
<dbReference type="PANTHER" id="PTHR30055:SF178">
    <property type="entry name" value="POSSIBLE TRANSCRIPTIONAL REGULATORY PROTEIN"/>
    <property type="match status" value="1"/>
</dbReference>
<dbReference type="InterPro" id="IPR041483">
    <property type="entry name" value="TetR_C_34"/>
</dbReference>
<dbReference type="InterPro" id="IPR009057">
    <property type="entry name" value="Homeodomain-like_sf"/>
</dbReference>
<dbReference type="EMBL" id="CP128399">
    <property type="protein sequence ID" value="WJW66309.1"/>
    <property type="molecule type" value="Genomic_DNA"/>
</dbReference>
<evidence type="ECO:0000259" key="3">
    <source>
        <dbReference type="PROSITE" id="PS50977"/>
    </source>
</evidence>
<evidence type="ECO:0000256" key="2">
    <source>
        <dbReference type="PROSITE-ProRule" id="PRU00335"/>
    </source>
</evidence>
<reference evidence="4 6" key="1">
    <citation type="submission" date="2020-06" db="EMBL/GenBank/DDBJ databases">
        <title>Anoxygenic phototrophic Chloroflexota member uses a Type I reaction center.</title>
        <authorList>
            <person name="Tsuji J.M."/>
            <person name="Shaw N.A."/>
            <person name="Nagashima S."/>
            <person name="Venkiteswaran J."/>
            <person name="Schiff S.L."/>
            <person name="Hanada S."/>
            <person name="Tank M."/>
            <person name="Neufeld J.D."/>
        </authorList>
    </citation>
    <scope>NUCLEOTIDE SEQUENCE [LARGE SCALE GENOMIC DNA]</scope>
    <source>
        <strain evidence="4">L227-S17</strain>
    </source>
</reference>
<accession>A0A8T7LUA1</accession>
<dbReference type="InterPro" id="IPR023772">
    <property type="entry name" value="DNA-bd_HTH_TetR-type_CS"/>
</dbReference>
<name>A0A8T7LUA1_9CHLR</name>
<dbReference type="EMBL" id="JACATZ010000001">
    <property type="protein sequence ID" value="NWJ44417.1"/>
    <property type="molecule type" value="Genomic_DNA"/>
</dbReference>
<dbReference type="Pfam" id="PF17929">
    <property type="entry name" value="TetR_C_34"/>
    <property type="match status" value="1"/>
</dbReference>
<dbReference type="Proteomes" id="UP001431572">
    <property type="component" value="Chromosome 1"/>
</dbReference>
<dbReference type="InterPro" id="IPR001647">
    <property type="entry name" value="HTH_TetR"/>
</dbReference>
<dbReference type="GO" id="GO:0003700">
    <property type="term" value="F:DNA-binding transcription factor activity"/>
    <property type="evidence" value="ECO:0007669"/>
    <property type="project" value="TreeGrafter"/>
</dbReference>
<proteinExistence type="predicted"/>
<protein>
    <submittedName>
        <fullName evidence="4">TetR family transcriptional regulator</fullName>
    </submittedName>
</protein>
<evidence type="ECO:0000256" key="1">
    <source>
        <dbReference type="ARBA" id="ARBA00023125"/>
    </source>
</evidence>
<dbReference type="InterPro" id="IPR050109">
    <property type="entry name" value="HTH-type_TetR-like_transc_reg"/>
</dbReference>
<gene>
    <name evidence="4" type="ORF">HXX08_00920</name>
    <name evidence="5" type="ORF">OZ401_002103</name>
</gene>
<keyword evidence="7" id="KW-1185">Reference proteome</keyword>
<dbReference type="PRINTS" id="PR00455">
    <property type="entry name" value="HTHTETR"/>
</dbReference>
<dbReference type="SUPFAM" id="SSF46689">
    <property type="entry name" value="Homeodomain-like"/>
    <property type="match status" value="1"/>
</dbReference>
<organism evidence="4 6">
    <name type="scientific">Candidatus Chlorohelix allophototropha</name>
    <dbReference type="NCBI Taxonomy" id="3003348"/>
    <lineage>
        <taxon>Bacteria</taxon>
        <taxon>Bacillati</taxon>
        <taxon>Chloroflexota</taxon>
        <taxon>Chloroflexia</taxon>
        <taxon>Candidatus Chloroheliales</taxon>
        <taxon>Candidatus Chloroheliaceae</taxon>
        <taxon>Candidatus Chlorohelix</taxon>
    </lineage>
</organism>
<dbReference type="GO" id="GO:0000976">
    <property type="term" value="F:transcription cis-regulatory region binding"/>
    <property type="evidence" value="ECO:0007669"/>
    <property type="project" value="TreeGrafter"/>
</dbReference>
<evidence type="ECO:0000313" key="7">
    <source>
        <dbReference type="Proteomes" id="UP001431572"/>
    </source>
</evidence>
<dbReference type="Proteomes" id="UP000521676">
    <property type="component" value="Unassembled WGS sequence"/>
</dbReference>
<dbReference type="PROSITE" id="PS01081">
    <property type="entry name" value="HTH_TETR_1"/>
    <property type="match status" value="1"/>
</dbReference>
<dbReference type="AlphaFoldDB" id="A0A8T7LUA1"/>
<evidence type="ECO:0000313" key="4">
    <source>
        <dbReference type="EMBL" id="NWJ44417.1"/>
    </source>
</evidence>
<sequence length="213" mass="23978">MRRARSEDQKQTRREELLNRAKELFSASSFESVTMADVALKAGVAKGTLFLYFKSKEELFLEVLEQLLEEWFTEIDSMLPATNSVDDVSRLLCQSLENRAILTRLLAILHTTLETNLAFDRLVSFKLFLRDHLLATGNLLEQRLQFLKPGEGAVLLLQIDALIIGLGHLSNPGEIALKVLEKPELATLKVDFSLQLSHTLKVFLRGLEAEAKG</sequence>
<feature type="DNA-binding region" description="H-T-H motif" evidence="2">
    <location>
        <begin position="34"/>
        <end position="53"/>
    </location>
</feature>
<dbReference type="Pfam" id="PF00440">
    <property type="entry name" value="TetR_N"/>
    <property type="match status" value="1"/>
</dbReference>
<evidence type="ECO:0000313" key="6">
    <source>
        <dbReference type="Proteomes" id="UP000521676"/>
    </source>
</evidence>
<dbReference type="PANTHER" id="PTHR30055">
    <property type="entry name" value="HTH-TYPE TRANSCRIPTIONAL REGULATOR RUTR"/>
    <property type="match status" value="1"/>
</dbReference>
<reference evidence="5" key="2">
    <citation type="journal article" date="2024" name="Nature">
        <title>Anoxygenic phototroph of the Chloroflexota uses a type I reaction centre.</title>
        <authorList>
            <person name="Tsuji J.M."/>
            <person name="Shaw N.A."/>
            <person name="Nagashima S."/>
            <person name="Venkiteswaran J.J."/>
            <person name="Schiff S.L."/>
            <person name="Watanabe T."/>
            <person name="Fukui M."/>
            <person name="Hanada S."/>
            <person name="Tank M."/>
            <person name="Neufeld J.D."/>
        </authorList>
    </citation>
    <scope>NUCLEOTIDE SEQUENCE</scope>
    <source>
        <strain evidence="5">L227-S17</strain>
    </source>
</reference>
<dbReference type="RefSeq" id="WP_341468192.1">
    <property type="nucleotide sequence ID" value="NZ_CP128399.1"/>
</dbReference>